<keyword evidence="3" id="KW-1185">Reference proteome</keyword>
<dbReference type="Pfam" id="PF12802">
    <property type="entry name" value="MarR_2"/>
    <property type="match status" value="1"/>
</dbReference>
<dbReference type="InterPro" id="IPR036390">
    <property type="entry name" value="WH_DNA-bd_sf"/>
</dbReference>
<dbReference type="Proteomes" id="UP000675781">
    <property type="component" value="Unassembled WGS sequence"/>
</dbReference>
<proteinExistence type="predicted"/>
<feature type="domain" description="HTH marR-type" evidence="1">
    <location>
        <begin position="1"/>
        <end position="147"/>
    </location>
</feature>
<protein>
    <submittedName>
        <fullName evidence="2">MarR family transcriptional regulator</fullName>
    </submittedName>
</protein>
<gene>
    <name evidence="2" type="ORF">KDL01_23115</name>
</gene>
<name>A0A941ISB1_9ACTN</name>
<dbReference type="InterPro" id="IPR011991">
    <property type="entry name" value="ArsR-like_HTH"/>
</dbReference>
<dbReference type="SMART" id="SM00347">
    <property type="entry name" value="HTH_MARR"/>
    <property type="match status" value="1"/>
</dbReference>
<dbReference type="PANTHER" id="PTHR33164:SF99">
    <property type="entry name" value="MARR FAMILY REGULATORY PROTEIN"/>
    <property type="match status" value="1"/>
</dbReference>
<dbReference type="PRINTS" id="PR00598">
    <property type="entry name" value="HTHMARR"/>
</dbReference>
<dbReference type="AlphaFoldDB" id="A0A941ISB1"/>
<accession>A0A941ISB1</accession>
<dbReference type="InterPro" id="IPR000835">
    <property type="entry name" value="HTH_MarR-typ"/>
</dbReference>
<evidence type="ECO:0000259" key="1">
    <source>
        <dbReference type="PROSITE" id="PS50995"/>
    </source>
</evidence>
<dbReference type="PROSITE" id="PS50995">
    <property type="entry name" value="HTH_MARR_2"/>
    <property type="match status" value="1"/>
</dbReference>
<dbReference type="GO" id="GO:0003700">
    <property type="term" value="F:DNA-binding transcription factor activity"/>
    <property type="evidence" value="ECO:0007669"/>
    <property type="project" value="InterPro"/>
</dbReference>
<dbReference type="EMBL" id="JAGSOG010000129">
    <property type="protein sequence ID" value="MBR7836187.1"/>
    <property type="molecule type" value="Genomic_DNA"/>
</dbReference>
<dbReference type="RefSeq" id="WP_212530670.1">
    <property type="nucleotide sequence ID" value="NZ_JAGSOG010000129.1"/>
</dbReference>
<dbReference type="PANTHER" id="PTHR33164">
    <property type="entry name" value="TRANSCRIPTIONAL REGULATOR, MARR FAMILY"/>
    <property type="match status" value="1"/>
</dbReference>
<dbReference type="Gene3D" id="1.10.10.10">
    <property type="entry name" value="Winged helix-like DNA-binding domain superfamily/Winged helix DNA-binding domain"/>
    <property type="match status" value="1"/>
</dbReference>
<evidence type="ECO:0000313" key="2">
    <source>
        <dbReference type="EMBL" id="MBR7836187.1"/>
    </source>
</evidence>
<dbReference type="InterPro" id="IPR036388">
    <property type="entry name" value="WH-like_DNA-bd_sf"/>
</dbReference>
<dbReference type="GO" id="GO:0006950">
    <property type="term" value="P:response to stress"/>
    <property type="evidence" value="ECO:0007669"/>
    <property type="project" value="TreeGrafter"/>
</dbReference>
<dbReference type="CDD" id="cd00090">
    <property type="entry name" value="HTH_ARSR"/>
    <property type="match status" value="1"/>
</dbReference>
<organism evidence="2 3">
    <name type="scientific">Actinospica durhamensis</name>
    <dbReference type="NCBI Taxonomy" id="1508375"/>
    <lineage>
        <taxon>Bacteria</taxon>
        <taxon>Bacillati</taxon>
        <taxon>Actinomycetota</taxon>
        <taxon>Actinomycetes</taxon>
        <taxon>Catenulisporales</taxon>
        <taxon>Actinospicaceae</taxon>
        <taxon>Actinospica</taxon>
    </lineage>
</organism>
<evidence type="ECO:0000313" key="3">
    <source>
        <dbReference type="Proteomes" id="UP000675781"/>
    </source>
</evidence>
<dbReference type="SUPFAM" id="SSF46785">
    <property type="entry name" value="Winged helix' DNA-binding domain"/>
    <property type="match status" value="1"/>
</dbReference>
<sequence>MSTTRWLDENEQAVWRSWLKVMRLLPAHLEDRLHERHGLSMTDYQVMVEVSESADHRLRMTELAQRTQLSKSRLSHQIGRMEQAGLVVRTQCPEDRRGQWAELTEAGWALLREAAPGHVEDVRELYFDQLDPEQVRAFADALHKIADRLDQSPATGCANARAEIACAQLAGDAAGETSSVAAAG</sequence>
<comment type="caution">
    <text evidence="2">The sequence shown here is derived from an EMBL/GenBank/DDBJ whole genome shotgun (WGS) entry which is preliminary data.</text>
</comment>
<dbReference type="InterPro" id="IPR039422">
    <property type="entry name" value="MarR/SlyA-like"/>
</dbReference>
<reference evidence="2" key="1">
    <citation type="submission" date="2021-04" db="EMBL/GenBank/DDBJ databases">
        <title>Genome based classification of Actinospica acidithermotolerans sp. nov., an actinobacterium isolated from an Indonesian hot spring.</title>
        <authorList>
            <person name="Kusuma A.B."/>
            <person name="Putra K.E."/>
            <person name="Nafisah S."/>
            <person name="Loh J."/>
            <person name="Nouioui I."/>
            <person name="Goodfellow M."/>
        </authorList>
    </citation>
    <scope>NUCLEOTIDE SEQUENCE</scope>
    <source>
        <strain evidence="2">CSCA 57</strain>
    </source>
</reference>